<dbReference type="AlphaFoldDB" id="A0A1H7H482"/>
<dbReference type="EMBL" id="FOAS01000002">
    <property type="protein sequence ID" value="SEK45074.1"/>
    <property type="molecule type" value="Genomic_DNA"/>
</dbReference>
<dbReference type="InterPro" id="IPR036188">
    <property type="entry name" value="FAD/NAD-bd_sf"/>
</dbReference>
<dbReference type="Proteomes" id="UP000185766">
    <property type="component" value="Unassembled WGS sequence"/>
</dbReference>
<dbReference type="PRINTS" id="PR00411">
    <property type="entry name" value="PNDRDTASEI"/>
</dbReference>
<proteinExistence type="predicted"/>
<dbReference type="STRING" id="1429083.GCA_001885685_01947"/>
<organism evidence="1 2">
    <name type="scientific">Atopomonas hussainii</name>
    <dbReference type="NCBI Taxonomy" id="1429083"/>
    <lineage>
        <taxon>Bacteria</taxon>
        <taxon>Pseudomonadati</taxon>
        <taxon>Pseudomonadota</taxon>
        <taxon>Gammaproteobacteria</taxon>
        <taxon>Pseudomonadales</taxon>
        <taxon>Pseudomonadaceae</taxon>
        <taxon>Atopomonas</taxon>
    </lineage>
</organism>
<protein>
    <submittedName>
        <fullName evidence="1">Predicted flavoprotein CzcO associated with the cation diffusion facilitator CzcD</fullName>
    </submittedName>
</protein>
<dbReference type="RefSeq" id="WP_074864928.1">
    <property type="nucleotide sequence ID" value="NZ_FOAS01000002.1"/>
</dbReference>
<evidence type="ECO:0000313" key="2">
    <source>
        <dbReference type="Proteomes" id="UP000185766"/>
    </source>
</evidence>
<evidence type="ECO:0000313" key="1">
    <source>
        <dbReference type="EMBL" id="SEK45074.1"/>
    </source>
</evidence>
<name>A0A1H7H482_9GAMM</name>
<keyword evidence="2" id="KW-1185">Reference proteome</keyword>
<reference evidence="1 2" key="1">
    <citation type="submission" date="2016-10" db="EMBL/GenBank/DDBJ databases">
        <authorList>
            <person name="de Groot N.N."/>
        </authorList>
    </citation>
    <scope>NUCLEOTIDE SEQUENCE [LARGE SCALE GENOMIC DNA]</scope>
    <source>
        <strain evidence="1 2">JCM 19513</strain>
    </source>
</reference>
<sequence length="493" mass="54691">MTDAPHALPEQVEVLIIGAGFGGIGLAARLKQEGWHDVAIVEKAADVGGCWRDNSYPGAACDVPSHLYSFSFAPKSDWSRCFAPQAEILAYLQDCVKRFALTQQVYCGREVLSADYDSAASQWQVCFTDGSSVRATILVSACGQLNRPAWPNIEGQASFAGAAFHSAQWRHDVDLRGKRVAVIGSGASVIQFVPQIAQQAAQVTVFQRTAPYVIAKHDAPYSPAQQRRFARWPLLMRLSRAWQYVSHEARALAFVRFPGLMALYRGEFTRHLQAAISDPQLRAQLTPDYPLGCKRILISNDYYPTFNLPHVSLQATAIKQITAQGVLTADGQTHAADVLIYGTGFAASDFLAPMQIRGRDGVLLNQAWREGAEAYKGISVHGFPNLFILYGPNTNLGHSSIVYMLESQFRYVISALQQMRSQGIRTLEVKAQVQQRFNTALQQALGHTVWARGCNSWYLNAQGKQTNNWPGFTFGYRQQTRQLELVDYECTFA</sequence>
<accession>A0A1H7H482</accession>
<dbReference type="PANTHER" id="PTHR42877:SF4">
    <property type="entry name" value="FAD_NAD(P)-BINDING DOMAIN-CONTAINING PROTEIN-RELATED"/>
    <property type="match status" value="1"/>
</dbReference>
<dbReference type="InterPro" id="IPR051209">
    <property type="entry name" value="FAD-bind_Monooxygenase_sf"/>
</dbReference>
<dbReference type="PANTHER" id="PTHR42877">
    <property type="entry name" value="L-ORNITHINE N(5)-MONOOXYGENASE-RELATED"/>
    <property type="match status" value="1"/>
</dbReference>
<gene>
    <name evidence="1" type="ORF">SAMN05216214_102277</name>
</gene>
<dbReference type="SUPFAM" id="SSF51905">
    <property type="entry name" value="FAD/NAD(P)-binding domain"/>
    <property type="match status" value="2"/>
</dbReference>
<dbReference type="Gene3D" id="3.50.50.60">
    <property type="entry name" value="FAD/NAD(P)-binding domain"/>
    <property type="match status" value="2"/>
</dbReference>
<dbReference type="Pfam" id="PF13738">
    <property type="entry name" value="Pyr_redox_3"/>
    <property type="match status" value="1"/>
</dbReference>